<dbReference type="Gene3D" id="1.20.1250.20">
    <property type="entry name" value="MFS general substrate transporter like domains"/>
    <property type="match status" value="1"/>
</dbReference>
<feature type="transmembrane region" description="Helical" evidence="7">
    <location>
        <begin position="257"/>
        <end position="276"/>
    </location>
</feature>
<feature type="transmembrane region" description="Helical" evidence="7">
    <location>
        <begin position="346"/>
        <end position="367"/>
    </location>
</feature>
<feature type="region of interest" description="Disordered" evidence="6">
    <location>
        <begin position="1"/>
        <end position="25"/>
    </location>
</feature>
<evidence type="ECO:0000313" key="9">
    <source>
        <dbReference type="EMBL" id="KAK3396349.1"/>
    </source>
</evidence>
<feature type="transmembrane region" description="Helical" evidence="7">
    <location>
        <begin position="492"/>
        <end position="514"/>
    </location>
</feature>
<feature type="domain" description="Major facilitator superfamily (MFS) profile" evidence="8">
    <location>
        <begin position="193"/>
        <end position="682"/>
    </location>
</feature>
<evidence type="ECO:0000259" key="8">
    <source>
        <dbReference type="PROSITE" id="PS50850"/>
    </source>
</evidence>
<dbReference type="InterPro" id="IPR020846">
    <property type="entry name" value="MFS_dom"/>
</dbReference>
<feature type="transmembrane region" description="Helical" evidence="7">
    <location>
        <begin position="455"/>
        <end position="480"/>
    </location>
</feature>
<feature type="transmembrane region" description="Helical" evidence="7">
    <location>
        <begin position="520"/>
        <end position="540"/>
    </location>
</feature>
<feature type="transmembrane region" description="Helical" evidence="7">
    <location>
        <begin position="387"/>
        <end position="405"/>
    </location>
</feature>
<sequence length="697" mass="75677">MEGSKSEDISLEALGNKASPPDLTLQPLPILTTLLSFDGEASNPALGTVLLSRQRIQNGGGAPKKHHARRSSRSVSFEPPSPIYDDEHPYPLTGPSRRDPFPHLNSPTSSLGRRNSSPRLQITPMEEQRYPMTESLKTRLSASQHGSEDVQRHVAECSRRTFEPMTLDENPPVNGEGEPTTTDYVIGVRLMLLMAGLMLAMFVFALDRTIISPAVPFITKEFHSTSDIGWYGSAYMLTSCAFQPVFGRIYMLYSVKWAYMTTMVLFELGSLLCALAPDSTTLIVGRAIAGFGSAGILVGSFMIVNTAVPLQKRPIYTAIVGLMFGVGASVGPLLGGVFTDLLTWRWCFYINLPIGAVTIVCLSVFFNPKNRNPTERTFLARFKDLDIVGNVLILGAFVMLFLALEHTTRGFSWNHPLIIWLLVGSGITAIIFMMWQWAKGEAALVPPRILKQRTVAASCVVAFLIYAVFITMTFFLPIWFQALKNDTAMRSGIHMVPFFVTQAVFSLIAGVVVSKVGYPTPPAVIGSAIGTVGLGLLTLLRPNTTTAQWVGYEILVAAGFGISIQQCFNAIQTVLSREGDLALATAAVTAAQSLGGAIFVSVGNSVFQHQLMKAAADNMLPGVDIKRVIEAGATAFRDLIPAEQLPAMIQIYNQAIRTVLIVPIPLGVLATLIACFIEFKSVRKAVKPNEEPGTGSN</sequence>
<comment type="caution">
    <text evidence="9">The sequence shown here is derived from an EMBL/GenBank/DDBJ whole genome shotgun (WGS) entry which is preliminary data.</text>
</comment>
<feature type="transmembrane region" description="Helical" evidence="7">
    <location>
        <begin position="417"/>
        <end position="435"/>
    </location>
</feature>
<keyword evidence="2" id="KW-0813">Transport</keyword>
<dbReference type="FunFam" id="1.20.1250.20:FF:000196">
    <property type="entry name" value="MFS toxin efflux pump (AflT)"/>
    <property type="match status" value="1"/>
</dbReference>
<dbReference type="InterPro" id="IPR036259">
    <property type="entry name" value="MFS_trans_sf"/>
</dbReference>
<feature type="transmembrane region" description="Helical" evidence="7">
    <location>
        <begin position="315"/>
        <end position="334"/>
    </location>
</feature>
<dbReference type="InterPro" id="IPR011701">
    <property type="entry name" value="MFS"/>
</dbReference>
<dbReference type="EMBL" id="JAUTDP010000009">
    <property type="protein sequence ID" value="KAK3396349.1"/>
    <property type="molecule type" value="Genomic_DNA"/>
</dbReference>
<reference evidence="9" key="1">
    <citation type="journal article" date="2023" name="Mol. Phylogenet. Evol.">
        <title>Genome-scale phylogeny and comparative genomics of the fungal order Sordariales.</title>
        <authorList>
            <person name="Hensen N."/>
            <person name="Bonometti L."/>
            <person name="Westerberg I."/>
            <person name="Brannstrom I.O."/>
            <person name="Guillou S."/>
            <person name="Cros-Aarteil S."/>
            <person name="Calhoun S."/>
            <person name="Haridas S."/>
            <person name="Kuo A."/>
            <person name="Mondo S."/>
            <person name="Pangilinan J."/>
            <person name="Riley R."/>
            <person name="LaButti K."/>
            <person name="Andreopoulos B."/>
            <person name="Lipzen A."/>
            <person name="Chen C."/>
            <person name="Yan M."/>
            <person name="Daum C."/>
            <person name="Ng V."/>
            <person name="Clum A."/>
            <person name="Steindorff A."/>
            <person name="Ohm R.A."/>
            <person name="Martin F."/>
            <person name="Silar P."/>
            <person name="Natvig D.O."/>
            <person name="Lalanne C."/>
            <person name="Gautier V."/>
            <person name="Ament-Velasquez S.L."/>
            <person name="Kruys A."/>
            <person name="Hutchinson M.I."/>
            <person name="Powell A.J."/>
            <person name="Barry K."/>
            <person name="Miller A.N."/>
            <person name="Grigoriev I.V."/>
            <person name="Debuchy R."/>
            <person name="Gladieux P."/>
            <person name="Hiltunen Thoren M."/>
            <person name="Johannesson H."/>
        </authorList>
    </citation>
    <scope>NUCLEOTIDE SEQUENCE</scope>
    <source>
        <strain evidence="9">FGSC 1904</strain>
    </source>
</reference>
<feature type="transmembrane region" description="Helical" evidence="7">
    <location>
        <begin position="581"/>
        <end position="603"/>
    </location>
</feature>
<feature type="transmembrane region" description="Helical" evidence="7">
    <location>
        <begin position="228"/>
        <end position="251"/>
    </location>
</feature>
<evidence type="ECO:0000256" key="4">
    <source>
        <dbReference type="ARBA" id="ARBA00022989"/>
    </source>
</evidence>
<name>A0AAE0PAE6_SORBR</name>
<keyword evidence="4 7" id="KW-1133">Transmembrane helix</keyword>
<reference evidence="9" key="2">
    <citation type="submission" date="2023-07" db="EMBL/GenBank/DDBJ databases">
        <authorList>
            <consortium name="Lawrence Berkeley National Laboratory"/>
            <person name="Haridas S."/>
            <person name="Hensen N."/>
            <person name="Bonometti L."/>
            <person name="Westerberg I."/>
            <person name="Brannstrom I.O."/>
            <person name="Guillou S."/>
            <person name="Cros-Aarteil S."/>
            <person name="Calhoun S."/>
            <person name="Kuo A."/>
            <person name="Mondo S."/>
            <person name="Pangilinan J."/>
            <person name="Riley R."/>
            <person name="LaButti K."/>
            <person name="Andreopoulos B."/>
            <person name="Lipzen A."/>
            <person name="Chen C."/>
            <person name="Yanf M."/>
            <person name="Daum C."/>
            <person name="Ng V."/>
            <person name="Clum A."/>
            <person name="Steindorff A."/>
            <person name="Ohm R."/>
            <person name="Martin F."/>
            <person name="Silar P."/>
            <person name="Natvig D."/>
            <person name="Lalanne C."/>
            <person name="Gautier V."/>
            <person name="Ament-velasquez S.L."/>
            <person name="Kruys A."/>
            <person name="Hutchinson M.I."/>
            <person name="Powell A.J."/>
            <person name="Barry K."/>
            <person name="Miller A.N."/>
            <person name="Grigoriev I.V."/>
            <person name="Debuchy R."/>
            <person name="Gladieux P."/>
            <person name="Thoren M.H."/>
            <person name="Johannesson H."/>
        </authorList>
    </citation>
    <scope>NUCLEOTIDE SEQUENCE</scope>
    <source>
        <strain evidence="9">FGSC 1904</strain>
    </source>
</reference>
<dbReference type="PANTHER" id="PTHR23501">
    <property type="entry name" value="MAJOR FACILITATOR SUPERFAMILY"/>
    <property type="match status" value="1"/>
</dbReference>
<feature type="region of interest" description="Disordered" evidence="6">
    <location>
        <begin position="57"/>
        <end position="135"/>
    </location>
</feature>
<dbReference type="PROSITE" id="PS50850">
    <property type="entry name" value="MFS"/>
    <property type="match status" value="1"/>
</dbReference>
<feature type="compositionally biased region" description="Polar residues" evidence="6">
    <location>
        <begin position="105"/>
        <end position="120"/>
    </location>
</feature>
<feature type="transmembrane region" description="Helical" evidence="7">
    <location>
        <begin position="283"/>
        <end position="303"/>
    </location>
</feature>
<comment type="subcellular location">
    <subcellularLocation>
        <location evidence="1">Membrane</location>
        <topology evidence="1">Multi-pass membrane protein</topology>
    </subcellularLocation>
</comment>
<evidence type="ECO:0000256" key="6">
    <source>
        <dbReference type="SAM" id="MobiDB-lite"/>
    </source>
</evidence>
<dbReference type="Gene3D" id="1.20.1720.10">
    <property type="entry name" value="Multidrug resistance protein D"/>
    <property type="match status" value="1"/>
</dbReference>
<feature type="transmembrane region" description="Helical" evidence="7">
    <location>
        <begin position="658"/>
        <end position="679"/>
    </location>
</feature>
<organism evidence="9 10">
    <name type="scientific">Sordaria brevicollis</name>
    <dbReference type="NCBI Taxonomy" id="83679"/>
    <lineage>
        <taxon>Eukaryota</taxon>
        <taxon>Fungi</taxon>
        <taxon>Dikarya</taxon>
        <taxon>Ascomycota</taxon>
        <taxon>Pezizomycotina</taxon>
        <taxon>Sordariomycetes</taxon>
        <taxon>Sordariomycetidae</taxon>
        <taxon>Sordariales</taxon>
        <taxon>Sordariaceae</taxon>
        <taxon>Sordaria</taxon>
    </lineage>
</organism>
<keyword evidence="5 7" id="KW-0472">Membrane</keyword>
<dbReference type="SUPFAM" id="SSF103473">
    <property type="entry name" value="MFS general substrate transporter"/>
    <property type="match status" value="1"/>
</dbReference>
<evidence type="ECO:0000256" key="2">
    <source>
        <dbReference type="ARBA" id="ARBA00022448"/>
    </source>
</evidence>
<evidence type="ECO:0000256" key="1">
    <source>
        <dbReference type="ARBA" id="ARBA00004141"/>
    </source>
</evidence>
<proteinExistence type="predicted"/>
<feature type="transmembrane region" description="Helical" evidence="7">
    <location>
        <begin position="552"/>
        <end position="575"/>
    </location>
</feature>
<accession>A0AAE0PAE6</accession>
<evidence type="ECO:0000256" key="3">
    <source>
        <dbReference type="ARBA" id="ARBA00022692"/>
    </source>
</evidence>
<keyword evidence="10" id="KW-1185">Reference proteome</keyword>
<dbReference type="GO" id="GO:0022857">
    <property type="term" value="F:transmembrane transporter activity"/>
    <property type="evidence" value="ECO:0007669"/>
    <property type="project" value="InterPro"/>
</dbReference>
<dbReference type="CDD" id="cd17502">
    <property type="entry name" value="MFS_Azr1_MDR_like"/>
    <property type="match status" value="1"/>
</dbReference>
<evidence type="ECO:0000313" key="10">
    <source>
        <dbReference type="Proteomes" id="UP001281003"/>
    </source>
</evidence>
<protein>
    <submittedName>
        <fullName evidence="9">Major facilitator superfamily domain-containing protein</fullName>
    </submittedName>
</protein>
<dbReference type="Proteomes" id="UP001281003">
    <property type="component" value="Unassembled WGS sequence"/>
</dbReference>
<dbReference type="GO" id="GO:0005886">
    <property type="term" value="C:plasma membrane"/>
    <property type="evidence" value="ECO:0007669"/>
    <property type="project" value="TreeGrafter"/>
</dbReference>
<evidence type="ECO:0000256" key="7">
    <source>
        <dbReference type="SAM" id="Phobius"/>
    </source>
</evidence>
<dbReference type="AlphaFoldDB" id="A0AAE0PAE6"/>
<feature type="compositionally biased region" description="Basic residues" evidence="6">
    <location>
        <begin position="63"/>
        <end position="72"/>
    </location>
</feature>
<feature type="transmembrane region" description="Helical" evidence="7">
    <location>
        <begin position="184"/>
        <end position="207"/>
    </location>
</feature>
<dbReference type="Pfam" id="PF07690">
    <property type="entry name" value="MFS_1"/>
    <property type="match status" value="1"/>
</dbReference>
<keyword evidence="3 7" id="KW-0812">Transmembrane</keyword>
<gene>
    <name evidence="9" type="ORF">B0T20DRAFT_380698</name>
</gene>
<dbReference type="FunFam" id="1.20.1720.10:FF:000012">
    <property type="entry name" value="MFS toxin efflux pump (AflT)"/>
    <property type="match status" value="1"/>
</dbReference>
<evidence type="ECO:0000256" key="5">
    <source>
        <dbReference type="ARBA" id="ARBA00023136"/>
    </source>
</evidence>
<dbReference type="PANTHER" id="PTHR23501:SF49">
    <property type="entry name" value="MAJOR FACILITATOR SUPERFAMILY (MFS) PROFILE DOMAIN-CONTAINING PROTEIN"/>
    <property type="match status" value="1"/>
</dbReference>